<sequence length="67" mass="7095">MQVIAQQGDTLDALCYRYYGRTQGVVEVVLTANPGLAALGAILPHGAAVTLPDIDTAPARESVQLWD</sequence>
<proteinExistence type="predicted"/>
<dbReference type="InterPro" id="IPR008861">
    <property type="entry name" value="GpX-like"/>
</dbReference>
<keyword evidence="2" id="KW-1185">Reference proteome</keyword>
<dbReference type="Proteomes" id="UP001203069">
    <property type="component" value="Unassembled WGS sequence"/>
</dbReference>
<accession>A0ABT0MWT1</accession>
<evidence type="ECO:0000313" key="2">
    <source>
        <dbReference type="Proteomes" id="UP001203069"/>
    </source>
</evidence>
<protein>
    <submittedName>
        <fullName evidence="1">Tail protein X</fullName>
    </submittedName>
</protein>
<evidence type="ECO:0000313" key="1">
    <source>
        <dbReference type="EMBL" id="MCL2894300.1"/>
    </source>
</evidence>
<dbReference type="RefSeq" id="WP_239783578.1">
    <property type="nucleotide sequence ID" value="NZ_JAKPBZ010000114.1"/>
</dbReference>
<dbReference type="Pfam" id="PF05489">
    <property type="entry name" value="Phage_tail_X"/>
    <property type="match status" value="1"/>
</dbReference>
<name>A0ABT0MWT1_9GAMM</name>
<comment type="caution">
    <text evidence="1">The sequence shown here is derived from an EMBL/GenBank/DDBJ whole genome shotgun (WGS) entry which is preliminary data.</text>
</comment>
<dbReference type="EMBL" id="JAKPBZ010000114">
    <property type="protein sequence ID" value="MCL2894300.1"/>
    <property type="molecule type" value="Genomic_DNA"/>
</dbReference>
<organism evidence="1 2">
    <name type="scientific">Brenneria tiliae</name>
    <dbReference type="NCBI Taxonomy" id="2914984"/>
    <lineage>
        <taxon>Bacteria</taxon>
        <taxon>Pseudomonadati</taxon>
        <taxon>Pseudomonadota</taxon>
        <taxon>Gammaproteobacteria</taxon>
        <taxon>Enterobacterales</taxon>
        <taxon>Pectobacteriaceae</taxon>
        <taxon>Brenneria</taxon>
    </lineage>
</organism>
<gene>
    <name evidence="1" type="ORF">MFP26_16555</name>
</gene>
<reference evidence="1 2" key="1">
    <citation type="submission" date="2022-02" db="EMBL/GenBank/DDBJ databases">
        <title>Description of Brenneria tiliae sp. nov. isolated from symptomatic Tilia x moltkei and Tilia x europaea trees in the UK.</title>
        <authorList>
            <person name="Kile H."/>
        </authorList>
    </citation>
    <scope>NUCLEOTIDE SEQUENCE [LARGE SCALE GENOMIC DNA]</scope>
    <source>
        <strain evidence="1 2">MC1SB4.1</strain>
    </source>
</reference>